<dbReference type="InterPro" id="IPR014017">
    <property type="entry name" value="DNA_helicase_UvrD-like_C"/>
</dbReference>
<evidence type="ECO:0000256" key="6">
    <source>
        <dbReference type="ARBA" id="ARBA00022839"/>
    </source>
</evidence>
<dbReference type="Pfam" id="PF12705">
    <property type="entry name" value="PDDEXK_1"/>
    <property type="match status" value="1"/>
</dbReference>
<organism evidence="17 18">
    <name type="scientific">Conyzicola nivalis</name>
    <dbReference type="NCBI Taxonomy" id="1477021"/>
    <lineage>
        <taxon>Bacteria</taxon>
        <taxon>Bacillati</taxon>
        <taxon>Actinomycetota</taxon>
        <taxon>Actinomycetes</taxon>
        <taxon>Micrococcales</taxon>
        <taxon>Microbacteriaceae</taxon>
        <taxon>Conyzicola</taxon>
    </lineage>
</organism>
<dbReference type="Gene3D" id="3.90.320.10">
    <property type="match status" value="1"/>
</dbReference>
<evidence type="ECO:0000256" key="11">
    <source>
        <dbReference type="ARBA" id="ARBA00034617"/>
    </source>
</evidence>
<evidence type="ECO:0000313" key="17">
    <source>
        <dbReference type="EMBL" id="MET4580615.1"/>
    </source>
</evidence>
<dbReference type="Pfam" id="PF13361">
    <property type="entry name" value="UvrD_C"/>
    <property type="match status" value="2"/>
</dbReference>
<dbReference type="InterPro" id="IPR000212">
    <property type="entry name" value="DNA_helicase_UvrD/REP"/>
</dbReference>
<dbReference type="PROSITE" id="PS51198">
    <property type="entry name" value="UVRD_HELICASE_ATP_BIND"/>
    <property type="match status" value="1"/>
</dbReference>
<evidence type="ECO:0000256" key="13">
    <source>
        <dbReference type="ARBA" id="ARBA00048988"/>
    </source>
</evidence>
<evidence type="ECO:0000256" key="12">
    <source>
        <dbReference type="ARBA" id="ARBA00034808"/>
    </source>
</evidence>
<dbReference type="Proteomes" id="UP001549257">
    <property type="component" value="Unassembled WGS sequence"/>
</dbReference>
<feature type="binding site" evidence="14">
    <location>
        <begin position="44"/>
        <end position="51"/>
    </location>
    <ligand>
        <name>ATP</name>
        <dbReference type="ChEBI" id="CHEBI:30616"/>
    </ligand>
</feature>
<keyword evidence="4 14" id="KW-0378">Hydrolase</keyword>
<dbReference type="RefSeq" id="WP_354022834.1">
    <property type="nucleotide sequence ID" value="NZ_JBEPSJ010000001.1"/>
</dbReference>
<keyword evidence="8" id="KW-0238">DNA-binding</keyword>
<keyword evidence="1" id="KW-0540">Nuclease</keyword>
<dbReference type="EC" id="5.6.2.4" evidence="12"/>
<dbReference type="Gene3D" id="1.10.486.10">
    <property type="entry name" value="PCRA, domain 4"/>
    <property type="match status" value="1"/>
</dbReference>
<dbReference type="EMBL" id="JBEPSJ010000001">
    <property type="protein sequence ID" value="MET4580615.1"/>
    <property type="molecule type" value="Genomic_DNA"/>
</dbReference>
<comment type="caution">
    <text evidence="17">The sequence shown here is derived from an EMBL/GenBank/DDBJ whole genome shotgun (WGS) entry which is preliminary data.</text>
</comment>
<dbReference type="InterPro" id="IPR011604">
    <property type="entry name" value="PDDEXK-like_dom_sf"/>
</dbReference>
<evidence type="ECO:0000256" key="7">
    <source>
        <dbReference type="ARBA" id="ARBA00022840"/>
    </source>
</evidence>
<evidence type="ECO:0000256" key="8">
    <source>
        <dbReference type="ARBA" id="ARBA00023125"/>
    </source>
</evidence>
<keyword evidence="9" id="KW-0234">DNA repair</keyword>
<evidence type="ECO:0000313" key="18">
    <source>
        <dbReference type="Proteomes" id="UP001549257"/>
    </source>
</evidence>
<sequence>MTLDLNVTTRVSALEIAAAIGGNPPTPQQQAVIEADLAPALVIAGAGSGKTETMANRVLYLLANRMVKPSEVLGLTFTRKAAGELAKRIRERIEQLAAAGLVGDDYDVFDAPTVATYNSFANSIYRDNAALIGRESDAAVLSEASSWQLARSIVVASRDERIADLDKSVDVVTKAVITLNHELSEIEGDSDDVRRMVAELGSVLELPYGGRSNARYPDVRKAVEAVQGLPVLLDLADAFAAAKADRGLVEYSDQVALALLATERVPKIADDLRTRFAVVLLDEYQDTSVVQTRLLKTLFADHAVMAVGDPHQSIYGWRGASAANLGSFPSDFSSLNRLEPVAKFDLSTSWRNGHSILAAANALVEKLNLVTKVEVGSLTASPAASAESLSVVFEETVAEEAAAAAAWLKAQLAVPSGKGEQRTAAMLMRTRSTLPVFTAALDEAGVPYHVLGIGGLLQEPEIVDLVSALWVVNDPTAGSQLIRLLTGSRWRIGVQDVHALSRLASWLRDRDYAQQPLDDDLREAMRASVADGEGGSIVEALDFIAHSRGEHGALRNFSEVGLERLRDAGSTFARLRSRANLELADFVTLVEQELMLDIEVAANDRLPLGNANLEAFFDALGGYLSSDDNASLGGFLGWLTVAEWRDSLGPRPEDPEPGTVQLLTIHGSKGLEWDIVSVPRLVEGELPGAAKDGYNGWLSLGALPYEFRGDASELPLLRWRGIQTQKEFDDNRKQFKLDLETRHRLEERRLAYVAVTRARHSLLLSGSFWSTQAKPRTPSEFLLDLENAGVIDELPVQSEHEENPLGSEPEYVQWPVDPLGVRRRRVEAGADAVRAVLENGSPSDGGRWSEDLTLLLRERERRIGANGLVEIPARVSASRFKDFVTEPAVVASALRRPMPERPYKATQIGTLFHSWVEQRYGMGGTSEELDAFALELDDGGATGEITNDAELVRLQETFSRSVWAGRRPVDVEREIHLPFDGRIVICKIDAVYFDGERYQVVDWKTGKAPRDAADLENKQLQLALYRLAYARWAGIDIDLIDAVFYFVADDRVVTPARIFDEDELVALWRASTTGR</sequence>
<dbReference type="Pfam" id="PF00580">
    <property type="entry name" value="UvrD-helicase"/>
    <property type="match status" value="1"/>
</dbReference>
<dbReference type="Gene3D" id="3.40.50.300">
    <property type="entry name" value="P-loop containing nucleotide triphosphate hydrolases"/>
    <property type="match status" value="4"/>
</dbReference>
<evidence type="ECO:0000256" key="10">
    <source>
        <dbReference type="ARBA" id="ARBA00023235"/>
    </source>
</evidence>
<keyword evidence="5 14" id="KW-0347">Helicase</keyword>
<evidence type="ECO:0000259" key="15">
    <source>
        <dbReference type="PROSITE" id="PS51198"/>
    </source>
</evidence>
<evidence type="ECO:0000256" key="9">
    <source>
        <dbReference type="ARBA" id="ARBA00023204"/>
    </source>
</evidence>
<keyword evidence="18" id="KW-1185">Reference proteome</keyword>
<dbReference type="InterPro" id="IPR014016">
    <property type="entry name" value="UvrD-like_ATP-bd"/>
</dbReference>
<evidence type="ECO:0000256" key="2">
    <source>
        <dbReference type="ARBA" id="ARBA00022741"/>
    </source>
</evidence>
<keyword evidence="10" id="KW-0413">Isomerase</keyword>
<protein>
    <recommendedName>
        <fullName evidence="12">DNA 3'-5' helicase</fullName>
        <ecNumber evidence="12">5.6.2.4</ecNumber>
    </recommendedName>
</protein>
<dbReference type="SUPFAM" id="SSF52540">
    <property type="entry name" value="P-loop containing nucleoside triphosphate hydrolases"/>
    <property type="match status" value="1"/>
</dbReference>
<evidence type="ECO:0000256" key="4">
    <source>
        <dbReference type="ARBA" id="ARBA00022801"/>
    </source>
</evidence>
<evidence type="ECO:0000256" key="14">
    <source>
        <dbReference type="PROSITE-ProRule" id="PRU00560"/>
    </source>
</evidence>
<keyword evidence="3" id="KW-0227">DNA damage</keyword>
<name>A0ABV2QHV6_9MICO</name>
<dbReference type="InterPro" id="IPR038726">
    <property type="entry name" value="PDDEXK_AddAB-type"/>
</dbReference>
<dbReference type="GO" id="GO:0016787">
    <property type="term" value="F:hydrolase activity"/>
    <property type="evidence" value="ECO:0007669"/>
    <property type="project" value="UniProtKB-KW"/>
</dbReference>
<evidence type="ECO:0000256" key="5">
    <source>
        <dbReference type="ARBA" id="ARBA00022806"/>
    </source>
</evidence>
<dbReference type="PANTHER" id="PTHR11070:SF55">
    <property type="entry name" value="DNA 3'-5' HELICASE"/>
    <property type="match status" value="1"/>
</dbReference>
<dbReference type="PANTHER" id="PTHR11070">
    <property type="entry name" value="UVRD / RECB / PCRA DNA HELICASE FAMILY MEMBER"/>
    <property type="match status" value="1"/>
</dbReference>
<proteinExistence type="predicted"/>
<dbReference type="CDD" id="cd17932">
    <property type="entry name" value="DEXQc_UvrD"/>
    <property type="match status" value="1"/>
</dbReference>
<dbReference type="GO" id="GO:0003678">
    <property type="term" value="F:DNA helicase activity"/>
    <property type="evidence" value="ECO:0007669"/>
    <property type="project" value="UniProtKB-EC"/>
</dbReference>
<evidence type="ECO:0000256" key="1">
    <source>
        <dbReference type="ARBA" id="ARBA00022722"/>
    </source>
</evidence>
<gene>
    <name evidence="17" type="ORF">ABIE21_000105</name>
</gene>
<comment type="catalytic activity">
    <reaction evidence="13">
        <text>ATP + H2O = ADP + phosphate + H(+)</text>
        <dbReference type="Rhea" id="RHEA:13065"/>
        <dbReference type="ChEBI" id="CHEBI:15377"/>
        <dbReference type="ChEBI" id="CHEBI:15378"/>
        <dbReference type="ChEBI" id="CHEBI:30616"/>
        <dbReference type="ChEBI" id="CHEBI:43474"/>
        <dbReference type="ChEBI" id="CHEBI:456216"/>
        <dbReference type="EC" id="5.6.2.4"/>
    </reaction>
</comment>
<comment type="catalytic activity">
    <reaction evidence="11">
        <text>Couples ATP hydrolysis with the unwinding of duplex DNA by translocating in the 3'-5' direction.</text>
        <dbReference type="EC" id="5.6.2.4"/>
    </reaction>
</comment>
<accession>A0ABV2QHV6</accession>
<evidence type="ECO:0000259" key="16">
    <source>
        <dbReference type="PROSITE" id="PS51217"/>
    </source>
</evidence>
<keyword evidence="7 14" id="KW-0067">ATP-binding</keyword>
<feature type="domain" description="UvrD-like helicase C-terminal" evidence="16">
    <location>
        <begin position="354"/>
        <end position="670"/>
    </location>
</feature>
<keyword evidence="2 14" id="KW-0547">Nucleotide-binding</keyword>
<dbReference type="InterPro" id="IPR027417">
    <property type="entry name" value="P-loop_NTPase"/>
</dbReference>
<dbReference type="SUPFAM" id="SSF52980">
    <property type="entry name" value="Restriction endonuclease-like"/>
    <property type="match status" value="1"/>
</dbReference>
<dbReference type="PROSITE" id="PS51217">
    <property type="entry name" value="UVRD_HELICASE_CTER"/>
    <property type="match status" value="1"/>
</dbReference>
<dbReference type="InterPro" id="IPR011335">
    <property type="entry name" value="Restrct_endonuc-II-like"/>
</dbReference>
<feature type="domain" description="UvrD-like helicase ATP-binding" evidence="15">
    <location>
        <begin position="23"/>
        <end position="353"/>
    </location>
</feature>
<keyword evidence="6" id="KW-0269">Exonuclease</keyword>
<evidence type="ECO:0000256" key="3">
    <source>
        <dbReference type="ARBA" id="ARBA00022763"/>
    </source>
</evidence>
<reference evidence="17 18" key="1">
    <citation type="submission" date="2024-06" db="EMBL/GenBank/DDBJ databases">
        <title>Sorghum-associated microbial communities from plants grown in Nebraska, USA.</title>
        <authorList>
            <person name="Schachtman D."/>
        </authorList>
    </citation>
    <scope>NUCLEOTIDE SEQUENCE [LARGE SCALE GENOMIC DNA]</scope>
    <source>
        <strain evidence="17 18">2857</strain>
    </source>
</reference>